<feature type="region of interest" description="Disordered" evidence="13">
    <location>
        <begin position="1084"/>
        <end position="1354"/>
    </location>
</feature>
<feature type="compositionally biased region" description="Basic residues" evidence="13">
    <location>
        <begin position="1716"/>
        <end position="1725"/>
    </location>
</feature>
<dbReference type="InterPro" id="IPR013087">
    <property type="entry name" value="Znf_C2H2_type"/>
</dbReference>
<feature type="region of interest" description="Disordered" evidence="13">
    <location>
        <begin position="508"/>
        <end position="618"/>
    </location>
</feature>
<feature type="compositionally biased region" description="Low complexity" evidence="13">
    <location>
        <begin position="266"/>
        <end position="286"/>
    </location>
</feature>
<reference evidence="15 17" key="1">
    <citation type="journal article" date="2000" name="Science">
        <title>The genome sequence of Drosophila melanogaster.</title>
        <authorList>
            <person name="Adams M.D."/>
            <person name="Celniker S.E."/>
            <person name="Holt R.A."/>
            <person name="Evans C.A."/>
            <person name="Gocayne J.D."/>
            <person name="Amanatides P.G."/>
            <person name="Scherer S.E."/>
            <person name="Li P.W."/>
            <person name="Hoskins R.A."/>
            <person name="Galle R.F."/>
            <person name="George R.A."/>
            <person name="Lewis S.E."/>
            <person name="Richards S."/>
            <person name="Ashburner M."/>
            <person name="Henderson S.N."/>
            <person name="Sutton G.G."/>
            <person name="Wortman J.R."/>
            <person name="Yandell M.D."/>
            <person name="Zhang Q."/>
            <person name="Chen L.X."/>
            <person name="Brandon R.C."/>
            <person name="Rogers Y.H."/>
            <person name="Blazej R.G."/>
            <person name="Champe M."/>
            <person name="Pfeiffer B.D."/>
            <person name="Wan K.H."/>
            <person name="Doyle C."/>
            <person name="Baxter E.G."/>
            <person name="Helt G."/>
            <person name="Nelson C.R."/>
            <person name="Gabor G.L."/>
            <person name="Abril J.F."/>
            <person name="Agbayani A."/>
            <person name="An H.J."/>
            <person name="Andrews-Pfannkoch C."/>
            <person name="Baldwin D."/>
            <person name="Ballew R.M."/>
            <person name="Basu A."/>
            <person name="Baxendale J."/>
            <person name="Bayraktaroglu L."/>
            <person name="Beasley E.M."/>
            <person name="Beeson K.Y."/>
            <person name="Benos P.V."/>
            <person name="Berman B.P."/>
            <person name="Bhandari D."/>
            <person name="Bolshakov S."/>
            <person name="Borkova D."/>
            <person name="Botchan M.R."/>
            <person name="Bouck J."/>
            <person name="Brokstein P."/>
            <person name="Brottier P."/>
            <person name="Burtis K.C."/>
            <person name="Busam D.A."/>
            <person name="Butler H."/>
            <person name="Cadieu E."/>
            <person name="Center A."/>
            <person name="Chandra I."/>
            <person name="Cherry J.M."/>
            <person name="Cawley S."/>
            <person name="Dahlke C."/>
            <person name="Davenport L.B."/>
            <person name="Davies P."/>
            <person name="de Pablos B."/>
            <person name="Delcher A."/>
            <person name="Deng Z."/>
            <person name="Mays A.D."/>
            <person name="Dew I."/>
            <person name="Dietz S.M."/>
            <person name="Dodson K."/>
            <person name="Doup L.E."/>
            <person name="Downes M."/>
            <person name="Dugan-Rocha S."/>
            <person name="Dunkov B.C."/>
            <person name="Dunn P."/>
            <person name="Durbin K.J."/>
            <person name="Evangelista C.C."/>
            <person name="Ferraz C."/>
            <person name="Ferriera S."/>
            <person name="Fleischmann W."/>
            <person name="Fosler C."/>
            <person name="Gabrielian A.E."/>
            <person name="Garg N.S."/>
            <person name="Gelbart W.M."/>
            <person name="Glasser K."/>
            <person name="Glodek A."/>
            <person name="Gong F."/>
            <person name="Gorrell J.H."/>
            <person name="Gu Z."/>
            <person name="Guan P."/>
            <person name="Harris M."/>
            <person name="Harris N.L."/>
            <person name="Harvey D."/>
            <person name="Heiman T.J."/>
            <person name="Hernandez J.R."/>
            <person name="Houck J."/>
            <person name="Hostin D."/>
            <person name="Houston K.A."/>
            <person name="Howland T.J."/>
            <person name="Wei M.H."/>
            <person name="Ibegwam C."/>
            <person name="Jalali M."/>
            <person name="Kalush F."/>
            <person name="Karpen G.H."/>
            <person name="Ke Z."/>
            <person name="Kennison J.A."/>
            <person name="Ketchum K.A."/>
            <person name="Kimmel B.E."/>
            <person name="Kodira C.D."/>
            <person name="Kraft C."/>
            <person name="Kravitz S."/>
            <person name="Kulp D."/>
            <person name="Lai Z."/>
            <person name="Lasko P."/>
            <person name="Lei Y."/>
            <person name="Levitsky A.A."/>
            <person name="Li J."/>
            <person name="Li Z."/>
            <person name="Liang Y."/>
            <person name="Lin X."/>
            <person name="Liu X."/>
            <person name="Mattei B."/>
            <person name="McIntosh T.C."/>
            <person name="McLeod M.P."/>
            <person name="McPherson D."/>
            <person name="Merkulov G."/>
            <person name="Milshina N.V."/>
            <person name="Mobarry C."/>
            <person name="Morris J."/>
            <person name="Moshrefi A."/>
            <person name="Mount S.M."/>
            <person name="Moy M."/>
            <person name="Murphy B."/>
            <person name="Murphy L."/>
            <person name="Muzny D.M."/>
            <person name="Nelson D.L."/>
            <person name="Nelson D.R."/>
            <person name="Nelson K.A."/>
            <person name="Nixon K."/>
            <person name="Nusskern D.R."/>
            <person name="Pacleb J.M."/>
            <person name="Palazzolo M."/>
            <person name="Pittman G.S."/>
            <person name="Pan S."/>
            <person name="Pollard J."/>
            <person name="Puri V."/>
            <person name="Reese M.G."/>
            <person name="Reinert K."/>
            <person name="Remington K."/>
            <person name="Saunders R.D."/>
            <person name="Scheeler F."/>
            <person name="Shen H."/>
            <person name="Shue B.C."/>
            <person name="Siden-Kiamos I."/>
            <person name="Simpson M."/>
            <person name="Skupski M.P."/>
            <person name="Smith T."/>
            <person name="Spier E."/>
            <person name="Spradling A.C."/>
            <person name="Stapleton M."/>
            <person name="Strong R."/>
            <person name="Sun E."/>
            <person name="Svirskas R."/>
            <person name="Tector C."/>
            <person name="Turner R."/>
            <person name="Venter E."/>
            <person name="Wang A.H."/>
            <person name="Wang X."/>
            <person name="Wang Z.Y."/>
            <person name="Wassarman D.A."/>
            <person name="Weinstock G.M."/>
            <person name="Weissenbach J."/>
            <person name="Williams S.M."/>
            <person name="WoodageT"/>
            <person name="Worley K.C."/>
            <person name="Wu D."/>
            <person name="Yang S."/>
            <person name="Yao Q.A."/>
            <person name="Ye J."/>
            <person name="Yeh R.F."/>
            <person name="Zaveri J.S."/>
            <person name="Zhan M."/>
            <person name="Zhang G."/>
            <person name="Zhao Q."/>
            <person name="Zheng L."/>
            <person name="Zheng X.H."/>
            <person name="Zhong F.N."/>
            <person name="Zhong W."/>
            <person name="Zhou X."/>
            <person name="Zhu S."/>
            <person name="Zhu X."/>
            <person name="Smith H.O."/>
            <person name="Gibbs R.A."/>
            <person name="Myers E.W."/>
            <person name="Rubin G.M."/>
            <person name="Venter J.C."/>
        </authorList>
    </citation>
    <scope>NUCLEOTIDE SEQUENCE [LARGE SCALE GENOMIC DNA]</scope>
    <source>
        <strain evidence="17">Berkeley</strain>
    </source>
</reference>
<feature type="compositionally biased region" description="Acidic residues" evidence="13">
    <location>
        <begin position="1663"/>
        <end position="1688"/>
    </location>
</feature>
<dbReference type="SMART" id="SM00355">
    <property type="entry name" value="ZnF_C2H2"/>
    <property type="match status" value="3"/>
</dbReference>
<evidence type="ECO:0000259" key="14">
    <source>
        <dbReference type="PROSITE" id="PS50157"/>
    </source>
</evidence>
<dbReference type="Gene3D" id="3.30.160.60">
    <property type="entry name" value="Classic Zinc Finger"/>
    <property type="match status" value="1"/>
</dbReference>
<dbReference type="OrthoDB" id="9984614at2759"/>
<accession>A8DY48</accession>
<dbReference type="PROSITE" id="PS50157">
    <property type="entry name" value="ZINC_FINGER_C2H2_2"/>
    <property type="match status" value="1"/>
</dbReference>
<feature type="compositionally biased region" description="Low complexity" evidence="13">
    <location>
        <begin position="1089"/>
        <end position="1102"/>
    </location>
</feature>
<reference evidence="15 17" key="5">
    <citation type="journal article" date="2002" name="Genome Biol.">
        <title>Heterochromatic sequences in a Drosophila whole-genome shotgun assembly.</title>
        <authorList>
            <person name="Hoskins R.A."/>
            <person name="Smith C.D."/>
            <person name="Carlson J.W."/>
            <person name="Carvalho A.B."/>
            <person name="Halpern A."/>
            <person name="Kaminker J.S."/>
            <person name="Kennedy C."/>
            <person name="Mungall C.J."/>
            <person name="Sullivan B.A."/>
            <person name="Sutton G.G."/>
            <person name="Yasuhara J.C."/>
            <person name="Wakimoto B.T."/>
            <person name="Myers E.W."/>
            <person name="Celniker S.E."/>
            <person name="Rubin G.M."/>
            <person name="Karpen G.H."/>
        </authorList>
    </citation>
    <scope>NUCLEOTIDE SEQUENCE [LARGE SCALE GENOMIC DNA]</scope>
    <source>
        <strain evidence="17">Berkeley</strain>
    </source>
</reference>
<evidence type="ECO:0000256" key="8">
    <source>
        <dbReference type="ARBA" id="ARBA00023015"/>
    </source>
</evidence>
<gene>
    <name evidence="15 16" type="primary">jing</name>
    <name evidence="15" type="synonym">1.28</name>
    <name evidence="15" type="synonym">AEBP2</name>
    <name evidence="15" type="synonym">CG9403</name>
    <name evidence="15" type="synonym">CT9093</name>
    <name evidence="15" type="synonym">Dmel\CG9397</name>
    <name evidence="15" type="synonym">Jing</name>
    <name evidence="15" type="synonym">l(2)01094</name>
    <name evidence="15" type="synonym">l(2)22F3</name>
    <name evidence="15 16" type="ORF">CG9397</name>
    <name evidence="15" type="ORF">Dmel_CG9397</name>
</gene>
<feature type="compositionally biased region" description="Polar residues" evidence="13">
    <location>
        <begin position="585"/>
        <end position="595"/>
    </location>
</feature>
<feature type="region of interest" description="Disordered" evidence="13">
    <location>
        <begin position="1034"/>
        <end position="1064"/>
    </location>
</feature>
<name>A8DY48_DROME</name>
<feature type="compositionally biased region" description="Low complexity" evidence="13">
    <location>
        <begin position="457"/>
        <end position="475"/>
    </location>
</feature>
<dbReference type="InterPro" id="IPR052130">
    <property type="entry name" value="AEBP2/jing_C2H2-ZnF"/>
</dbReference>
<feature type="compositionally biased region" description="Pro residues" evidence="13">
    <location>
        <begin position="95"/>
        <end position="104"/>
    </location>
</feature>
<dbReference type="GO" id="GO:0006325">
    <property type="term" value="P:chromatin organization"/>
    <property type="evidence" value="ECO:0007669"/>
    <property type="project" value="UniProtKB-KW"/>
</dbReference>
<evidence type="ECO:0000256" key="12">
    <source>
        <dbReference type="PROSITE-ProRule" id="PRU00042"/>
    </source>
</evidence>
<evidence type="ECO:0000256" key="4">
    <source>
        <dbReference type="ARBA" id="ARBA00022737"/>
    </source>
</evidence>
<feature type="compositionally biased region" description="Pro residues" evidence="13">
    <location>
        <begin position="607"/>
        <end position="618"/>
    </location>
</feature>
<dbReference type="CTD" id="35555"/>
<dbReference type="VEuPathDB" id="VectorBase:FBgn0086655"/>
<dbReference type="ExpressionAtlas" id="A8DY48">
    <property type="expression patterns" value="baseline and differential"/>
</dbReference>
<feature type="compositionally biased region" description="Low complexity" evidence="13">
    <location>
        <begin position="1285"/>
        <end position="1350"/>
    </location>
</feature>
<feature type="compositionally biased region" description="Basic and acidic residues" evidence="13">
    <location>
        <begin position="1502"/>
        <end position="1512"/>
    </location>
</feature>
<feature type="region of interest" description="Disordered" evidence="13">
    <location>
        <begin position="1500"/>
        <end position="1527"/>
    </location>
</feature>
<evidence type="ECO:0000256" key="5">
    <source>
        <dbReference type="ARBA" id="ARBA00022771"/>
    </source>
</evidence>
<evidence type="ECO:0000256" key="3">
    <source>
        <dbReference type="ARBA" id="ARBA00022723"/>
    </source>
</evidence>
<reference evidence="15 17" key="6">
    <citation type="journal article" date="2005" name="PLoS Comput. Biol.">
        <title>Combined evidence annotation of transposable elements in genome sequences.</title>
        <authorList>
            <person name="Quesneville H."/>
            <person name="Bergman C.M."/>
            <person name="Andrieu O."/>
            <person name="Autard D."/>
            <person name="Nouaud D."/>
            <person name="Ashburner M."/>
            <person name="Anxolabehere D."/>
        </authorList>
    </citation>
    <scope>NUCLEOTIDE SEQUENCE [LARGE SCALE GENOMIC DNA]</scope>
    <source>
        <strain evidence="17">Berkeley</strain>
    </source>
</reference>
<feature type="compositionally biased region" description="Low complexity" evidence="13">
    <location>
        <begin position="1131"/>
        <end position="1161"/>
    </location>
</feature>
<evidence type="ECO:0000256" key="7">
    <source>
        <dbReference type="ARBA" id="ARBA00022853"/>
    </source>
</evidence>
<dbReference type="Pfam" id="PF26014">
    <property type="entry name" value="SH3_AEBP2_C"/>
    <property type="match status" value="1"/>
</dbReference>
<feature type="compositionally biased region" description="Low complexity" evidence="13">
    <location>
        <begin position="1204"/>
        <end position="1215"/>
    </location>
</feature>
<reference evidence="15 17" key="10">
    <citation type="journal article" date="2015" name="G3 (Bethesda)">
        <title>Gene Model Annotations for Drosophila melanogaster: The Rule-Benders.</title>
        <authorList>
            <consortium name="FlyBase Consortium"/>
            <person name="Crosby M.A."/>
            <person name="Gramates L.S."/>
            <person name="Dos Santos G."/>
            <person name="Matthews B.B."/>
            <person name="St Pierre S.E."/>
            <person name="Zhou P."/>
            <person name="Schroeder A.J."/>
            <person name="Falls K."/>
            <person name="Emmert D.B."/>
            <person name="Russo S.M."/>
            <person name="Gelbart W.M."/>
            <person name="null"/>
        </authorList>
    </citation>
    <scope>NUCLEOTIDE SEQUENCE [LARGE SCALE GENOMIC DNA]</scope>
    <source>
        <strain evidence="17">Berkeley</strain>
    </source>
</reference>
<evidence type="ECO:0000256" key="11">
    <source>
        <dbReference type="ARBA" id="ARBA00037930"/>
    </source>
</evidence>
<feature type="compositionally biased region" description="Low complexity" evidence="13">
    <location>
        <begin position="530"/>
        <end position="549"/>
    </location>
</feature>
<keyword evidence="17" id="KW-1185">Reference proteome</keyword>
<protein>
    <submittedName>
        <fullName evidence="15">Jing, isoform I</fullName>
    </submittedName>
</protein>
<evidence type="ECO:0000256" key="10">
    <source>
        <dbReference type="ARBA" id="ARBA00023242"/>
    </source>
</evidence>
<keyword evidence="7" id="KW-0156">Chromatin regulator</keyword>
<feature type="domain" description="C2H2-type" evidence="14">
    <location>
        <begin position="1472"/>
        <end position="1501"/>
    </location>
</feature>
<feature type="region of interest" description="Disordered" evidence="13">
    <location>
        <begin position="408"/>
        <end position="438"/>
    </location>
</feature>
<reference evidence="15 17" key="11">
    <citation type="journal article" date="2015" name="Genome Res.">
        <title>The Release 6 reference sequence of the Drosophila melanogaster genome.</title>
        <authorList>
            <person name="Hoskins R.A."/>
            <person name="Carlson J.W."/>
            <person name="Wan K.H."/>
            <person name="Park S."/>
            <person name="Mendez I."/>
            <person name="Galle S.E."/>
            <person name="Booth B.W."/>
            <person name="Pfeiffer B.D."/>
            <person name="George R.A."/>
            <person name="Svirskas R."/>
            <person name="Krzywinski M."/>
            <person name="Schein J."/>
            <person name="Accardo M.C."/>
            <person name="Damia E."/>
            <person name="Messina G."/>
            <person name="Mendez-Lago M."/>
            <person name="de Pablos B."/>
            <person name="Demakova O.V."/>
            <person name="Andreyeva E.N."/>
            <person name="Boldyreva L.V."/>
            <person name="Marra M."/>
            <person name="Carvalho A.B."/>
            <person name="Dimitri P."/>
            <person name="Villasante A."/>
            <person name="Zhimulev I.F."/>
            <person name="Rubin G.M."/>
            <person name="Karpen G.H."/>
            <person name="Celniker S.E."/>
        </authorList>
    </citation>
    <scope>NUCLEOTIDE SEQUENCE [LARGE SCALE GENOMIC DNA]</scope>
    <source>
        <strain evidence="17">Berkeley</strain>
    </source>
</reference>
<keyword evidence="6" id="KW-0862">Zinc</keyword>
<feature type="region of interest" description="Disordered" evidence="13">
    <location>
        <begin position="457"/>
        <end position="483"/>
    </location>
</feature>
<feature type="compositionally biased region" description="Low complexity" evidence="13">
    <location>
        <begin position="1034"/>
        <end position="1060"/>
    </location>
</feature>
<reference evidence="15 17" key="3">
    <citation type="journal article" date="2002" name="Genome Biol.">
        <title>Annotation of the Drosophila melanogaster euchromatic genome: a systematic review.</title>
        <authorList>
            <person name="Misra S."/>
            <person name="Crosby M.A."/>
            <person name="Mungall C.J."/>
            <person name="Matthews B.B."/>
            <person name="Campbell K.S."/>
            <person name="Hradecky P."/>
            <person name="Huang Y."/>
            <person name="Kaminker J.S."/>
            <person name="Millburn G.H."/>
            <person name="Prochnik S.E."/>
            <person name="Smith C.D."/>
            <person name="Tupy J.L."/>
            <person name="Whitfied E.J."/>
            <person name="Bayraktaroglu L."/>
            <person name="Berman B.P."/>
            <person name="Bettencourt B.R."/>
            <person name="Celniker S.E."/>
            <person name="de Grey A.D."/>
            <person name="Drysdale R.A."/>
            <person name="Harris N.L."/>
            <person name="Richter J."/>
            <person name="Russo S."/>
            <person name="Schroeder A.J."/>
            <person name="Shu S.Q."/>
            <person name="Stapleton M."/>
            <person name="Yamada C."/>
            <person name="Ashburner M."/>
            <person name="Gelbart W.M."/>
            <person name="Rubin G.M."/>
            <person name="Lewis S.E."/>
        </authorList>
    </citation>
    <scope>GENOME REANNOTATION</scope>
    <source>
        <strain evidence="17">Berkeley</strain>
    </source>
</reference>
<feature type="compositionally biased region" description="Low complexity" evidence="13">
    <location>
        <begin position="81"/>
        <end position="94"/>
    </location>
</feature>
<dbReference type="FlyBase" id="FBgn0086655">
    <property type="gene designation" value="jing"/>
</dbReference>
<dbReference type="PANTHER" id="PTHR46541:SF1">
    <property type="entry name" value="ZINC FINGER PROTEIN AEBP2"/>
    <property type="match status" value="1"/>
</dbReference>
<organism evidence="15 17">
    <name type="scientific">Drosophila melanogaster</name>
    <name type="common">Fruit fly</name>
    <dbReference type="NCBI Taxonomy" id="7227"/>
    <lineage>
        <taxon>Eukaryota</taxon>
        <taxon>Metazoa</taxon>
        <taxon>Ecdysozoa</taxon>
        <taxon>Arthropoda</taxon>
        <taxon>Hexapoda</taxon>
        <taxon>Insecta</taxon>
        <taxon>Pterygota</taxon>
        <taxon>Neoptera</taxon>
        <taxon>Endopterygota</taxon>
        <taxon>Diptera</taxon>
        <taxon>Brachycera</taxon>
        <taxon>Muscomorpha</taxon>
        <taxon>Ephydroidea</taxon>
        <taxon>Drosophilidae</taxon>
        <taxon>Drosophila</taxon>
        <taxon>Sophophora</taxon>
    </lineage>
</organism>
<evidence type="ECO:0000256" key="6">
    <source>
        <dbReference type="ARBA" id="ARBA00022833"/>
    </source>
</evidence>
<feature type="compositionally biased region" description="Polar residues" evidence="13">
    <location>
        <begin position="1194"/>
        <end position="1203"/>
    </location>
</feature>
<feature type="compositionally biased region" description="Polar residues" evidence="13">
    <location>
        <begin position="212"/>
        <end position="234"/>
    </location>
</feature>
<dbReference type="GeneID" id="35555"/>
<reference evidence="15 17" key="9">
    <citation type="journal article" date="2015" name="G3 (Bethesda)">
        <title>Gene Model Annotations for Drosophila melanogaster: Impact of High-Throughput Data.</title>
        <authorList>
            <consortium name="FlyBase Consortium"/>
            <person name="Matthews B.B."/>
            <person name="Dos Santos G."/>
            <person name="Crosby M.A."/>
            <person name="Emmert D.B."/>
            <person name="St Pierre S.E."/>
            <person name="Gramates L.S."/>
            <person name="Zhou P."/>
            <person name="Schroeder A.J."/>
            <person name="Falls K."/>
            <person name="Strelets V."/>
            <person name="Russo S.M."/>
            <person name="Gelbart W.M."/>
            <person name="null"/>
        </authorList>
    </citation>
    <scope>NUCLEOTIDE SEQUENCE [LARGE SCALE GENOMIC DNA]</scope>
    <source>
        <strain evidence="17">Berkeley</strain>
    </source>
</reference>
<feature type="compositionally biased region" description="Low complexity" evidence="13">
    <location>
        <begin position="177"/>
        <end position="192"/>
    </location>
</feature>
<dbReference type="SUPFAM" id="SSF57667">
    <property type="entry name" value="beta-beta-alpha zinc fingers"/>
    <property type="match status" value="1"/>
</dbReference>
<evidence type="ECO:0000256" key="9">
    <source>
        <dbReference type="ARBA" id="ARBA00023163"/>
    </source>
</evidence>
<dbReference type="OMA" id="EFQGQCL"/>
<evidence type="ECO:0000313" key="16">
    <source>
        <dbReference type="FlyBase" id="FBgn0086655"/>
    </source>
</evidence>
<feature type="region of interest" description="Disordered" evidence="13">
    <location>
        <begin position="969"/>
        <end position="993"/>
    </location>
</feature>
<feature type="region of interest" description="Disordered" evidence="13">
    <location>
        <begin position="169"/>
        <end position="328"/>
    </location>
</feature>
<sequence length="1744" mass="181204">MSVTQPKDTALKTKESAAEVAAPLAPLSVKTAGATGRKTLTSSAALSLFDQLKNSVNTNSLTIGAGVGNNSSPEATPPITAPASTTTASPILTPKSPPPTPPINKSPSLSSNIELKPPAKPARPFTSPSTIGIVQGTKRGVGGVFGGFGAQAAKLDINALRSQLYQGARKTATTSRVGVGKTTTVATAPRTTGGERGTKGSKKRCLDRYDSSESSDSGVATSLSCADSSTGSSEDASDPGSPYSAHSQLSDPPDPLAKMPPHILGSASGSSSTAAASPPTSSASQTPPSPAIHHSHLSQHNATSAMSKPTTPQRHGNPSLLPTLQWPWNTSLGSTSTAVPAASANKNKRTAAGSGAALGLSGEGSCLTGGGAASAKKARSDLPGSFDASKRLKVAAMEESQTKITGFFKSQMKPSPGGGKLSPQPGQQSNPANTLTMSTPATTASLNKYFNILSQLKEQKAQQQQQQQQASKTLPTPAPVAPVPSAPPVAPVVVTPSPSLPVPALKKIERSNKQPAKIAQVAPNLRKTPSSGSSGSSSSSSSSSSNGSNTGKSPTKKHVAIAPRTPEMKQQQQQGKAAMVYRPPVTSTALKQKQISPPAPVAAHTPAPAPALNPTPAPANPTLYQLPVQLPNLVQLPPQLAAAANIMQLNNVAKAAVAAAATNNAAAQAAQAAQAAAAQYFLNGTVFKLQQVTTATTTTATTATAAAAPAGNPFGLLNLATAGNPFGLPNANGQFPIEAIPGAGSYLHHQLLLARQNNMSLNETMASNSCGNMNFVNPLNNQQVGLKDNKLYIVNSAEYLGYLMSLQIALNNQQHQQQQIISATQPPPLAATNNNSTNTATQPPPLAATNNTNSNTANNSTASNSINHNASNNLSNINNTAIQPQRAIVKPPLHSSTQPPPLVTISSMPACSPAAASSPAAKRSLPAAKPYQKRLTAKGRVGTAPIIATPTTPPPLVPTSATKELGQLRKSTGTTGTPTGTPTPTPPLVSIAPSKLTPTLSVSKQGPTMKLANSAPDLFDLVKNSKLVAKVSQPLTPLPFSSPSSSSNGSHGSHGMRSSPALSTSNSCTLSAFSKIKVETTELASQTGSLTSSSIPTISLKPQSFAGQLPKREPESETDTLKHDLLPDCTNSNSNSNSCSSSTYSHSVSSAADLSLEASTPAPSPSPSASPSGLGSPSPAASNLSASSRRAASQTDMLSELVTSSCISSGGDDCSQATDSPPMPALPLAKSEDATTPISTVSGGSSSGSSNYDEEDDKSVASLETHQTHKRLRDLPTPESGIGGSLSNSESSNSIADAISSKSASVGPPTTAASSASSSASDSNSLASNAPSPASPEDCSAAPSPACSASTTGSIPPSTVVDIAMVEATSKSLPKSAISPILSQPKTIRFPAGAGASGKGGKRHDGVCYWDKCNKKHESNSKLLDHMQTHHVNTQTGPFACLWVGCKVYNKESCSRRWLERHVLSHGGSKQFKCIVEGCGLRFGSQLALQKHVNNHFNATDNARESTSKRTSDPPVPKQLRKNGKKLRYRRQPFSARMFDFFDTGIMEGLQHRLRQISTLTNGAQAIEFQGQCMMRRRNSQGGYECFVRWSPREIISDEWLPECLNRTRQHTKVLHIKQMRPAEKTRVDSLLSTAFRLRYDSHLFADDYNVNEQQVGEASGSDCDEDGDGDQEEEDLEDQDEDEEEDGSSSSRSASCETVSSYQQVLSIAKLQMQQRRKHPRKPPKVTPPAREKLVPTDALVPI</sequence>
<dbReference type="InterPro" id="IPR059034">
    <property type="entry name" value="SH3_AEBP2_C"/>
</dbReference>
<keyword evidence="4" id="KW-0677">Repeat</keyword>
<dbReference type="RefSeq" id="NP_001097200.1">
    <property type="nucleotide sequence ID" value="NM_001103730.2"/>
</dbReference>
<reference evidence="15 17" key="7">
    <citation type="journal article" date="2007" name="Science">
        <title>The Release 5.1 annotation of Drosophila melanogaster heterochromatin.</title>
        <authorList>
            <person name="Smith C.D."/>
            <person name="Shu S."/>
            <person name="Mungall C.J."/>
            <person name="Karpen G.H."/>
        </authorList>
    </citation>
    <scope>NUCLEOTIDE SEQUENCE [LARGE SCALE GENOMIC DNA]</scope>
    <source>
        <strain evidence="17">Berkeley</strain>
    </source>
</reference>
<comment type="subcellular location">
    <subcellularLocation>
        <location evidence="1">Nucleus</location>
    </subcellularLocation>
</comment>
<reference evidence="15 17" key="2">
    <citation type="journal article" date="2002" name="Genome Biol.">
        <title>Finishing a whole-genome shotgun: release 3 of the Drosophila melanogaster euchromatic genome sequence.</title>
        <authorList>
            <person name="Celniker S.E."/>
            <person name="Wheeler D.A."/>
            <person name="Kronmiller B."/>
            <person name="Carlson J.W."/>
            <person name="Halpern A."/>
            <person name="Patel S."/>
            <person name="Adams M."/>
            <person name="Champe M."/>
            <person name="Dugan S.P."/>
            <person name="Frise E."/>
            <person name="Hodgson A."/>
            <person name="George R.A."/>
            <person name="Hoskins R.A."/>
            <person name="Laverty T."/>
            <person name="Muzny D.M."/>
            <person name="Nelson C.R."/>
            <person name="Pacleb J.M."/>
            <person name="Park S."/>
            <person name="Pfeiffer B.D."/>
            <person name="Richards S."/>
            <person name="Sodergren E.J."/>
            <person name="Svirskas R."/>
            <person name="Tabor P.E."/>
            <person name="Wan K."/>
            <person name="Stapleton M."/>
            <person name="Sutton G.G."/>
            <person name="Venter C."/>
            <person name="Weinstock G."/>
            <person name="Scherer S.E."/>
            <person name="Myers E.W."/>
            <person name="Gibbs R.A."/>
            <person name="Rubin G.M."/>
        </authorList>
    </citation>
    <scope>NUCLEOTIDE SEQUENCE [LARGE SCALE GENOMIC DNA]</scope>
    <source>
        <strain evidence="17">Berkeley</strain>
    </source>
</reference>
<feature type="compositionally biased region" description="Low complexity" evidence="13">
    <location>
        <begin position="906"/>
        <end position="927"/>
    </location>
</feature>
<feature type="region of interest" description="Disordered" evidence="13">
    <location>
        <begin position="63"/>
        <end position="107"/>
    </location>
</feature>
<dbReference type="PhylomeDB" id="A8DY48"/>
<dbReference type="SMR" id="A8DY48"/>
<keyword evidence="3" id="KW-0479">Metal-binding</keyword>
<dbReference type="PANTHER" id="PTHR46541">
    <property type="entry name" value="ZINC FINGER PROTEIN AEBP2"/>
    <property type="match status" value="1"/>
</dbReference>
<keyword evidence="10" id="KW-0539">Nucleus</keyword>
<evidence type="ECO:0000313" key="15">
    <source>
        <dbReference type="EMBL" id="ABV53707.1"/>
    </source>
</evidence>
<feature type="compositionally biased region" description="Polar residues" evidence="13">
    <location>
        <begin position="424"/>
        <end position="438"/>
    </location>
</feature>
<feature type="region of interest" description="Disordered" evidence="13">
    <location>
        <begin position="891"/>
        <end position="927"/>
    </location>
</feature>
<reference evidence="15 17" key="4">
    <citation type="journal article" date="2002" name="Genome Biol.">
        <title>The transposable elements of the Drosophila melanogaster euchromatin: a genomics perspective.</title>
        <authorList>
            <person name="Kaminker J.S."/>
            <person name="Bergman C.M."/>
            <person name="Kronmiller B."/>
            <person name="Carlson J."/>
            <person name="Svirskas R."/>
            <person name="Patel S."/>
            <person name="Frise E."/>
            <person name="Wheeler D.A."/>
            <person name="Lewis S.E."/>
            <person name="Rubin G.M."/>
            <person name="Ashburner M."/>
            <person name="Celniker S.E."/>
        </authorList>
    </citation>
    <scope>NUCLEOTIDE SEQUENCE [LARGE SCALE GENOMIC DNA]</scope>
    <source>
        <strain evidence="17">Berkeley</strain>
    </source>
</reference>
<evidence type="ECO:0000256" key="13">
    <source>
        <dbReference type="SAM" id="MobiDB-lite"/>
    </source>
</evidence>
<dbReference type="InterPro" id="IPR036236">
    <property type="entry name" value="Znf_C2H2_sf"/>
</dbReference>
<keyword evidence="9" id="KW-0804">Transcription</keyword>
<keyword evidence="2" id="KW-0678">Repressor</keyword>
<dbReference type="Bgee" id="FBgn0086655">
    <property type="expression patterns" value="Expressed in polar follicle cell (Drosophila) in ovary and 249 other cell types or tissues"/>
</dbReference>
<dbReference type="GO" id="GO:0008270">
    <property type="term" value="F:zinc ion binding"/>
    <property type="evidence" value="ECO:0007669"/>
    <property type="project" value="UniProtKB-KW"/>
</dbReference>
<reference evidence="15 17" key="8">
    <citation type="journal article" date="2007" name="Science">
        <title>Sequence finishing and mapping of Drosophila melanogaster heterochromatin.</title>
        <authorList>
            <person name="Hoskins R.A."/>
            <person name="Carlson J.W."/>
            <person name="Kennedy C."/>
            <person name="Acevedo D."/>
            <person name="Evans-Holm M."/>
            <person name="Frise E."/>
            <person name="Wan K.H."/>
            <person name="Park S."/>
            <person name="Mendez-Lago M."/>
            <person name="Rossi F."/>
            <person name="Villasante A."/>
            <person name="Dimitri P."/>
            <person name="Karpen G.H."/>
            <person name="Celniker S.E."/>
        </authorList>
    </citation>
    <scope>NUCLEOTIDE SEQUENCE [LARGE SCALE GENOMIC DNA]</scope>
    <source>
        <strain evidence="17">Berkeley</strain>
    </source>
</reference>
<evidence type="ECO:0000313" key="17">
    <source>
        <dbReference type="Proteomes" id="UP000000803"/>
    </source>
</evidence>
<feature type="compositionally biased region" description="Basic and acidic residues" evidence="13">
    <location>
        <begin position="1110"/>
        <end position="1126"/>
    </location>
</feature>
<comment type="similarity">
    <text evidence="11">Belongs to the AEBP2/jing C2H2-type zinc-finger family.</text>
</comment>
<evidence type="ECO:0000256" key="2">
    <source>
        <dbReference type="ARBA" id="ARBA00022491"/>
    </source>
</evidence>
<feature type="region of interest" description="Disordered" evidence="13">
    <location>
        <begin position="1655"/>
        <end position="1744"/>
    </location>
</feature>
<feature type="compositionally biased region" description="Polar residues" evidence="13">
    <location>
        <begin position="298"/>
        <end position="328"/>
    </location>
</feature>
<dbReference type="EMBL" id="AE013599">
    <property type="protein sequence ID" value="ABV53707.1"/>
    <property type="molecule type" value="Genomic_DNA"/>
</dbReference>
<keyword evidence="8" id="KW-0805">Transcription regulation</keyword>
<dbReference type="BioGRID-ORCS" id="35555">
    <property type="hits" value="0 hits in 1 CRISPR screen"/>
</dbReference>
<dbReference type="UCSC" id="CG9397-RI">
    <property type="organism name" value="d. melanogaster"/>
</dbReference>
<dbReference type="AGR" id="FB:FBgn0086655"/>
<keyword evidence="5 12" id="KW-0863">Zinc-finger</keyword>
<feature type="compositionally biased region" description="Low complexity" evidence="13">
    <location>
        <begin position="1689"/>
        <end position="1698"/>
    </location>
</feature>
<dbReference type="PROSITE" id="PS00028">
    <property type="entry name" value="ZINC_FINGER_C2H2_1"/>
    <property type="match status" value="1"/>
</dbReference>
<proteinExistence type="inferred from homology"/>
<dbReference type="GO" id="GO:0005634">
    <property type="term" value="C:nucleus"/>
    <property type="evidence" value="ECO:0007669"/>
    <property type="project" value="UniProtKB-SubCell"/>
</dbReference>
<feature type="region of interest" description="Disordered" evidence="13">
    <location>
        <begin position="826"/>
        <end position="876"/>
    </location>
</feature>
<feature type="compositionally biased region" description="Low complexity" evidence="13">
    <location>
        <begin position="1169"/>
        <end position="1193"/>
    </location>
</feature>
<evidence type="ECO:0000256" key="1">
    <source>
        <dbReference type="ARBA" id="ARBA00004123"/>
    </source>
</evidence>
<dbReference type="Proteomes" id="UP000000803">
    <property type="component" value="Chromosome 2R"/>
</dbReference>